<dbReference type="SUPFAM" id="SSF46689">
    <property type="entry name" value="Homeodomain-like"/>
    <property type="match status" value="1"/>
</dbReference>
<keyword evidence="5" id="KW-1185">Reference proteome</keyword>
<organism evidence="4 5">
    <name type="scientific">Brachybacterium huguangmaarense</name>
    <dbReference type="NCBI Taxonomy" id="1652028"/>
    <lineage>
        <taxon>Bacteria</taxon>
        <taxon>Bacillati</taxon>
        <taxon>Actinomycetota</taxon>
        <taxon>Actinomycetes</taxon>
        <taxon>Micrococcales</taxon>
        <taxon>Dermabacteraceae</taxon>
        <taxon>Brachybacterium</taxon>
    </lineage>
</organism>
<feature type="domain" description="HTH tetR-type" evidence="3">
    <location>
        <begin position="10"/>
        <end position="70"/>
    </location>
</feature>
<dbReference type="InterPro" id="IPR009057">
    <property type="entry name" value="Homeodomain-like_sf"/>
</dbReference>
<dbReference type="PRINTS" id="PR00455">
    <property type="entry name" value="HTHTETR"/>
</dbReference>
<feature type="DNA-binding region" description="H-T-H motif" evidence="2">
    <location>
        <begin position="33"/>
        <end position="52"/>
    </location>
</feature>
<dbReference type="EMBL" id="CP107020">
    <property type="protein sequence ID" value="UYG16793.1"/>
    <property type="molecule type" value="Genomic_DNA"/>
</dbReference>
<evidence type="ECO:0000256" key="1">
    <source>
        <dbReference type="ARBA" id="ARBA00023125"/>
    </source>
</evidence>
<protein>
    <submittedName>
        <fullName evidence="4">TetR/AcrR family transcriptional regulator</fullName>
    </submittedName>
</protein>
<dbReference type="PANTHER" id="PTHR30055">
    <property type="entry name" value="HTH-TYPE TRANSCRIPTIONAL REGULATOR RUTR"/>
    <property type="match status" value="1"/>
</dbReference>
<dbReference type="Gene3D" id="1.10.357.10">
    <property type="entry name" value="Tetracycline Repressor, domain 2"/>
    <property type="match status" value="1"/>
</dbReference>
<evidence type="ECO:0000313" key="5">
    <source>
        <dbReference type="Proteomes" id="UP001164305"/>
    </source>
</evidence>
<keyword evidence="1 2" id="KW-0238">DNA-binding</keyword>
<name>A0ABY6G0S1_9MICO</name>
<dbReference type="Pfam" id="PF00440">
    <property type="entry name" value="TetR_N"/>
    <property type="match status" value="1"/>
</dbReference>
<accession>A0ABY6G0S1</accession>
<dbReference type="PROSITE" id="PS50977">
    <property type="entry name" value="HTH_TETR_2"/>
    <property type="match status" value="1"/>
</dbReference>
<dbReference type="InterPro" id="IPR050109">
    <property type="entry name" value="HTH-type_TetR-like_transc_reg"/>
</dbReference>
<dbReference type="RefSeq" id="WP_263594006.1">
    <property type="nucleotide sequence ID" value="NZ_CP107020.1"/>
</dbReference>
<evidence type="ECO:0000313" key="4">
    <source>
        <dbReference type="EMBL" id="UYG16793.1"/>
    </source>
</evidence>
<sequence>MGSLSRLPRAQRRAQLLDAAIPQFARDGYHRTSMESIAKAAGVTKPVLYQHFSSKEALYLEVIRTVGSTMAGEIDSLVRLEGDTSVRIAHALRRFTEILVSSGMSMRVLQTSERISDEVAAAVEEVLERSARSIAIVLQRSRDLTERDAQVLGLVLAGMARSFADQLSRAETTEDRSRITGLLTTFISNGLRSFPALESPQIRGTVTESFV</sequence>
<evidence type="ECO:0000256" key="2">
    <source>
        <dbReference type="PROSITE-ProRule" id="PRU00335"/>
    </source>
</evidence>
<proteinExistence type="predicted"/>
<dbReference type="PROSITE" id="PS01081">
    <property type="entry name" value="HTH_TETR_1"/>
    <property type="match status" value="1"/>
</dbReference>
<evidence type="ECO:0000259" key="3">
    <source>
        <dbReference type="PROSITE" id="PS50977"/>
    </source>
</evidence>
<dbReference type="InterPro" id="IPR001647">
    <property type="entry name" value="HTH_TetR"/>
</dbReference>
<dbReference type="Proteomes" id="UP001164305">
    <property type="component" value="Chromosome"/>
</dbReference>
<gene>
    <name evidence="4" type="ORF">BRM3_14520</name>
</gene>
<reference evidence="4" key="1">
    <citation type="submission" date="2022-10" db="EMBL/GenBank/DDBJ databases">
        <title>Whole-Genome Sequencing of Brachybacterium huguangmaarense BRM-3, Isolated from Betula schmidtii.</title>
        <authorList>
            <person name="Haam D."/>
        </authorList>
    </citation>
    <scope>NUCLEOTIDE SEQUENCE</scope>
    <source>
        <strain evidence="4">BRM-3</strain>
    </source>
</reference>
<dbReference type="InterPro" id="IPR023772">
    <property type="entry name" value="DNA-bd_HTH_TetR-type_CS"/>
</dbReference>
<dbReference type="PANTHER" id="PTHR30055:SF146">
    <property type="entry name" value="HTH-TYPE TRANSCRIPTIONAL DUAL REGULATOR CECR"/>
    <property type="match status" value="1"/>
</dbReference>